<evidence type="ECO:0000313" key="3">
    <source>
        <dbReference type="Proteomes" id="UP001596337"/>
    </source>
</evidence>
<organism evidence="2 3">
    <name type="scientific">Haloechinothrix salitolerans</name>
    <dbReference type="NCBI Taxonomy" id="926830"/>
    <lineage>
        <taxon>Bacteria</taxon>
        <taxon>Bacillati</taxon>
        <taxon>Actinomycetota</taxon>
        <taxon>Actinomycetes</taxon>
        <taxon>Pseudonocardiales</taxon>
        <taxon>Pseudonocardiaceae</taxon>
        <taxon>Haloechinothrix</taxon>
    </lineage>
</organism>
<dbReference type="Proteomes" id="UP001596337">
    <property type="component" value="Unassembled WGS sequence"/>
</dbReference>
<proteinExistence type="predicted"/>
<keyword evidence="3" id="KW-1185">Reference proteome</keyword>
<evidence type="ECO:0000313" key="2">
    <source>
        <dbReference type="EMBL" id="MFC6867018.1"/>
    </source>
</evidence>
<reference evidence="3" key="1">
    <citation type="journal article" date="2019" name="Int. J. Syst. Evol. Microbiol.">
        <title>The Global Catalogue of Microorganisms (GCM) 10K type strain sequencing project: providing services to taxonomists for standard genome sequencing and annotation.</title>
        <authorList>
            <consortium name="The Broad Institute Genomics Platform"/>
            <consortium name="The Broad Institute Genome Sequencing Center for Infectious Disease"/>
            <person name="Wu L."/>
            <person name="Ma J."/>
        </authorList>
    </citation>
    <scope>NUCLEOTIDE SEQUENCE [LARGE SCALE GENOMIC DNA]</scope>
    <source>
        <strain evidence="3">KCTC 32255</strain>
    </source>
</reference>
<sequence length="343" mass="36247">MRRFSRLAAAAGIPVAAALVFMPGAATGTERVPAVPDPTPALSATAPTATIIDRKQLANGATETTVRMGPIVAQPHSNDGGEHGHGTHTTLAGPWQPPCVNCYVTSVKPDLTYADGSSANYDTGVMLHHAVLFDRSKQDVTCGDSDSFYELTGRRIFASGNERTGGKLPDGYGIKFGAVPMTWGVVELMNMKPEPQAVFVEATITHVPADPQGMEEVTPIWLDAANCTGDSQHSVPAGESTTTWRWQSTISGTVKAAGGHLHDGGRSLALSNASTGQHMCTSKAGYGTDPAYMGHIESMSLCTGQDLGTVRRGQVLQLDSKYQMDHAADDVMTIMIAYVDEEA</sequence>
<keyword evidence="1" id="KW-0732">Signal</keyword>
<accession>A0ABW2BXR7</accession>
<dbReference type="EMBL" id="JBHSXX010000001">
    <property type="protein sequence ID" value="MFC6867018.1"/>
    <property type="molecule type" value="Genomic_DNA"/>
</dbReference>
<name>A0ABW2BXR7_9PSEU</name>
<feature type="chain" id="PRO_5046242953" evidence="1">
    <location>
        <begin position="29"/>
        <end position="343"/>
    </location>
</feature>
<comment type="caution">
    <text evidence="2">The sequence shown here is derived from an EMBL/GenBank/DDBJ whole genome shotgun (WGS) entry which is preliminary data.</text>
</comment>
<gene>
    <name evidence="2" type="ORF">ACFQGD_07655</name>
</gene>
<dbReference type="Pfam" id="PF07712">
    <property type="entry name" value="SURNod19"/>
    <property type="match status" value="1"/>
</dbReference>
<protein>
    <submittedName>
        <fullName evidence="2">Uncharacterized protein</fullName>
    </submittedName>
</protein>
<dbReference type="RefSeq" id="WP_345401358.1">
    <property type="nucleotide sequence ID" value="NZ_BAABLA010000105.1"/>
</dbReference>
<dbReference type="InterPro" id="IPR011692">
    <property type="entry name" value="Stress_up-reg_Nod19"/>
</dbReference>
<feature type="signal peptide" evidence="1">
    <location>
        <begin position="1"/>
        <end position="28"/>
    </location>
</feature>
<evidence type="ECO:0000256" key="1">
    <source>
        <dbReference type="SAM" id="SignalP"/>
    </source>
</evidence>